<dbReference type="InterPro" id="IPR013083">
    <property type="entry name" value="Znf_RING/FYVE/PHD"/>
</dbReference>
<dbReference type="PANTHER" id="PTHR23164">
    <property type="entry name" value="EARLY ENDOSOME ANTIGEN 1"/>
    <property type="match status" value="1"/>
</dbReference>
<dbReference type="InterPro" id="IPR000306">
    <property type="entry name" value="Znf_FYVE"/>
</dbReference>
<dbReference type="InterPro" id="IPR017455">
    <property type="entry name" value="Znf_FYVE-rel"/>
</dbReference>
<sequence>MQQQIVINSQLKIIVEEAESNDDTMQFNVTSPESSIHNDNTPLNTLHPNDAIITLSKRKRRIGTMEKFEDTQLGLNQIISRTVTHYRRQNDDDDVDTLLSYLMHHAEQLKSFSIDLLTTEGKFREFQSLQLSIMEEYELREKAYQRRIDECEQVSRQQLELINNLVELYHDLGPKQQQQLGSSHDNHRRSFMTTSTWQSSEQDYYRSNSTRATSVNSYYGNPKCVELQQNQENNLRYKMSLLIGGIVGTGEAVHSFDNQGGIREFIIAGTGIIGSTRYSYMLHLDQNLRHQFKLLPKLLWTPDDQVEHCQLDTCFTRFSLLQRKHHCRRCGKILCHKHSLNQLPLFSSVEQKALDWHRVCDACFHELILIPVIV</sequence>
<dbReference type="PROSITE" id="PS50178">
    <property type="entry name" value="ZF_FYVE"/>
    <property type="match status" value="1"/>
</dbReference>
<dbReference type="GO" id="GO:0008270">
    <property type="term" value="F:zinc ion binding"/>
    <property type="evidence" value="ECO:0007669"/>
    <property type="project" value="UniProtKB-KW"/>
</dbReference>
<dbReference type="EMBL" id="PJQL01000041">
    <property type="protein sequence ID" value="RCI00769.1"/>
    <property type="molecule type" value="Genomic_DNA"/>
</dbReference>
<evidence type="ECO:0000313" key="7">
    <source>
        <dbReference type="Proteomes" id="UP000252139"/>
    </source>
</evidence>
<evidence type="ECO:0000256" key="1">
    <source>
        <dbReference type="ARBA" id="ARBA00022723"/>
    </source>
</evidence>
<keyword evidence="7" id="KW-1185">Reference proteome</keyword>
<keyword evidence="2 4" id="KW-0863">Zinc-finger</keyword>
<keyword evidence="1" id="KW-0479">Metal-binding</keyword>
<dbReference type="InterPro" id="IPR011011">
    <property type="entry name" value="Znf_FYVE_PHD"/>
</dbReference>
<dbReference type="Pfam" id="PF01363">
    <property type="entry name" value="FYVE"/>
    <property type="match status" value="1"/>
</dbReference>
<dbReference type="AlphaFoldDB" id="A0A367KF10"/>
<accession>A0A367KF10</accession>
<dbReference type="PANTHER" id="PTHR23164:SF30">
    <property type="entry name" value="EARLY ENDOSOME ANTIGEN 1"/>
    <property type="match status" value="1"/>
</dbReference>
<organism evidence="6 7">
    <name type="scientific">Rhizopus azygosporus</name>
    <name type="common">Rhizopus microsporus var. azygosporus</name>
    <dbReference type="NCBI Taxonomy" id="86630"/>
    <lineage>
        <taxon>Eukaryota</taxon>
        <taxon>Fungi</taxon>
        <taxon>Fungi incertae sedis</taxon>
        <taxon>Mucoromycota</taxon>
        <taxon>Mucoromycotina</taxon>
        <taxon>Mucoromycetes</taxon>
        <taxon>Mucorales</taxon>
        <taxon>Mucorineae</taxon>
        <taxon>Rhizopodaceae</taxon>
        <taxon>Rhizopus</taxon>
    </lineage>
</organism>
<reference evidence="6 7" key="1">
    <citation type="journal article" date="2018" name="G3 (Bethesda)">
        <title>Phylogenetic and Phylogenomic Definition of Rhizopus Species.</title>
        <authorList>
            <person name="Gryganskyi A.P."/>
            <person name="Golan J."/>
            <person name="Dolatabadi S."/>
            <person name="Mondo S."/>
            <person name="Robb S."/>
            <person name="Idnurm A."/>
            <person name="Muszewska A."/>
            <person name="Steczkiewicz K."/>
            <person name="Masonjones S."/>
            <person name="Liao H.L."/>
            <person name="Gajdeczka M.T."/>
            <person name="Anike F."/>
            <person name="Vuek A."/>
            <person name="Anishchenko I.M."/>
            <person name="Voigt K."/>
            <person name="de Hoog G.S."/>
            <person name="Smith M.E."/>
            <person name="Heitman J."/>
            <person name="Vilgalys R."/>
            <person name="Stajich J.E."/>
        </authorList>
    </citation>
    <scope>NUCLEOTIDE SEQUENCE [LARGE SCALE GENOMIC DNA]</scope>
    <source>
        <strain evidence="6 7">CBS 357.93</strain>
    </source>
</reference>
<evidence type="ECO:0000256" key="4">
    <source>
        <dbReference type="PROSITE-ProRule" id="PRU00091"/>
    </source>
</evidence>
<dbReference type="SUPFAM" id="SSF57903">
    <property type="entry name" value="FYVE/PHD zinc finger"/>
    <property type="match status" value="1"/>
</dbReference>
<dbReference type="SMART" id="SM00064">
    <property type="entry name" value="FYVE"/>
    <property type="match status" value="1"/>
</dbReference>
<gene>
    <name evidence="6" type="primary">RUFY2_2</name>
    <name evidence="6" type="ORF">CU097_013527</name>
</gene>
<proteinExistence type="predicted"/>
<comment type="caution">
    <text evidence="6">The sequence shown here is derived from an EMBL/GenBank/DDBJ whole genome shotgun (WGS) entry which is preliminary data.</text>
</comment>
<keyword evidence="3" id="KW-0862">Zinc</keyword>
<evidence type="ECO:0000259" key="5">
    <source>
        <dbReference type="PROSITE" id="PS50178"/>
    </source>
</evidence>
<dbReference type="STRING" id="86630.A0A367KF10"/>
<dbReference type="OrthoDB" id="660555at2759"/>
<evidence type="ECO:0000256" key="3">
    <source>
        <dbReference type="ARBA" id="ARBA00022833"/>
    </source>
</evidence>
<protein>
    <submittedName>
        <fullName evidence="6">RUN and FYVE domain-containing protein 2</fullName>
    </submittedName>
</protein>
<dbReference type="Proteomes" id="UP000252139">
    <property type="component" value="Unassembled WGS sequence"/>
</dbReference>
<dbReference type="CDD" id="cd15760">
    <property type="entry name" value="FYVE_scVPS27p_like"/>
    <property type="match status" value="1"/>
</dbReference>
<evidence type="ECO:0000256" key="2">
    <source>
        <dbReference type="ARBA" id="ARBA00022771"/>
    </source>
</evidence>
<feature type="domain" description="FYVE-type" evidence="5">
    <location>
        <begin position="314"/>
        <end position="368"/>
    </location>
</feature>
<name>A0A367KF10_RHIAZ</name>
<evidence type="ECO:0000313" key="6">
    <source>
        <dbReference type="EMBL" id="RCI00769.1"/>
    </source>
</evidence>
<dbReference type="Gene3D" id="3.30.40.10">
    <property type="entry name" value="Zinc/RING finger domain, C3HC4 (zinc finger)"/>
    <property type="match status" value="1"/>
</dbReference>